<accession>V9XQF0</accession>
<evidence type="ECO:0000313" key="3">
    <source>
        <dbReference type="Proteomes" id="UP000018781"/>
    </source>
</evidence>
<evidence type="ECO:0000256" key="1">
    <source>
        <dbReference type="SAM" id="MobiDB-lite"/>
    </source>
</evidence>
<dbReference type="RefSeq" id="WP_024100247.1">
    <property type="nucleotide sequence ID" value="NC_023144.1"/>
</dbReference>
<dbReference type="Proteomes" id="UP000018781">
    <property type="component" value="Plasmid unnamed"/>
</dbReference>
<dbReference type="PATRIC" id="fig|1435356.3.peg.5076"/>
<feature type="region of interest" description="Disordered" evidence="1">
    <location>
        <begin position="29"/>
        <end position="55"/>
    </location>
</feature>
<gene>
    <name evidence="2" type="ORF">Y013_25175</name>
</gene>
<dbReference type="AlphaFoldDB" id="V9XQF0"/>
<sequence>MEFYSLVLPRSDLVIQWRENDMMRIDPASTIEDEHSSPVSAMYTTDPESFPHEIT</sequence>
<proteinExistence type="predicted"/>
<organism evidence="2 3">
    <name type="scientific">Rhodococcus pyridinivorans SB3094</name>
    <dbReference type="NCBI Taxonomy" id="1435356"/>
    <lineage>
        <taxon>Bacteria</taxon>
        <taxon>Bacillati</taxon>
        <taxon>Actinomycetota</taxon>
        <taxon>Actinomycetes</taxon>
        <taxon>Mycobacteriales</taxon>
        <taxon>Nocardiaceae</taxon>
        <taxon>Rhodococcus</taxon>
    </lineage>
</organism>
<evidence type="ECO:0000313" key="2">
    <source>
        <dbReference type="EMBL" id="AHD24259.1"/>
    </source>
</evidence>
<reference evidence="2 3" key="1">
    <citation type="journal article" date="2014" name="Genome Announc.">
        <title>Complete Genome of Rhodococcus pyridinivorans SB3094, a Methyl-Ethyl-Ketone-Degrading Bacterium Used for Bioaugmentation.</title>
        <authorList>
            <person name="Dueholm M.S."/>
            <person name="Albertsen M."/>
            <person name="D'Imperio S."/>
            <person name="Tale V.P."/>
            <person name="Lewis D."/>
            <person name="Nielsen P.H."/>
            <person name="Nielsen J.L."/>
        </authorList>
    </citation>
    <scope>NUCLEOTIDE SEQUENCE [LARGE SCALE GENOMIC DNA]</scope>
    <source>
        <strain evidence="3">SB3094</strain>
        <plasmid evidence="3">1</plasmid>
    </source>
</reference>
<geneLocation type="plasmid" evidence="3">
    <name>1</name>
</geneLocation>
<keyword evidence="2" id="KW-0614">Plasmid</keyword>
<name>V9XQF0_9NOCA</name>
<dbReference type="EMBL" id="CP006997">
    <property type="protein sequence ID" value="AHD24259.1"/>
    <property type="molecule type" value="Genomic_DNA"/>
</dbReference>
<dbReference type="KEGG" id="rpy:Y013_25175"/>
<dbReference type="GeneID" id="43508267"/>
<dbReference type="HOGENOM" id="CLU_3029477_0_0_11"/>
<protein>
    <submittedName>
        <fullName evidence="2">Uncharacterized protein</fullName>
    </submittedName>
</protein>
<feature type="compositionally biased region" description="Polar residues" evidence="1">
    <location>
        <begin position="37"/>
        <end position="47"/>
    </location>
</feature>